<keyword evidence="2" id="KW-1185">Reference proteome</keyword>
<organism evidence="1 2">
    <name type="scientific">Linum trigynum</name>
    <dbReference type="NCBI Taxonomy" id="586398"/>
    <lineage>
        <taxon>Eukaryota</taxon>
        <taxon>Viridiplantae</taxon>
        <taxon>Streptophyta</taxon>
        <taxon>Embryophyta</taxon>
        <taxon>Tracheophyta</taxon>
        <taxon>Spermatophyta</taxon>
        <taxon>Magnoliopsida</taxon>
        <taxon>eudicotyledons</taxon>
        <taxon>Gunneridae</taxon>
        <taxon>Pentapetalae</taxon>
        <taxon>rosids</taxon>
        <taxon>fabids</taxon>
        <taxon>Malpighiales</taxon>
        <taxon>Linaceae</taxon>
        <taxon>Linum</taxon>
    </lineage>
</organism>
<dbReference type="AlphaFoldDB" id="A0AAV2DJD8"/>
<accession>A0AAV2DJD8</accession>
<reference evidence="1 2" key="1">
    <citation type="submission" date="2024-04" db="EMBL/GenBank/DDBJ databases">
        <authorList>
            <person name="Fracassetti M."/>
        </authorList>
    </citation>
    <scope>NUCLEOTIDE SEQUENCE [LARGE SCALE GENOMIC DNA]</scope>
</reference>
<name>A0AAV2DJD8_9ROSI</name>
<gene>
    <name evidence="1" type="ORF">LTRI10_LOCUS15061</name>
</gene>
<protein>
    <submittedName>
        <fullName evidence="1">Uncharacterized protein</fullName>
    </submittedName>
</protein>
<proteinExistence type="predicted"/>
<sequence length="181" mass="19961">MVADGKRTKALYNRMLQLVQRLESNHNRVSINDGGRSDDDVARVDANEIREAEEMEISVNEIGGKETVRNGDYHLCEALTQRCGTDGKEIVCRGGHHLDEALTYRSGSGRKEELKVGAQPKEGGALICRGEALGSFKRPPLIRKPKSDRLLVEVGCILVGSKKQKRALDERHSNLAENGVV</sequence>
<evidence type="ECO:0000313" key="2">
    <source>
        <dbReference type="Proteomes" id="UP001497516"/>
    </source>
</evidence>
<dbReference type="Proteomes" id="UP001497516">
    <property type="component" value="Chromosome 2"/>
</dbReference>
<evidence type="ECO:0000313" key="1">
    <source>
        <dbReference type="EMBL" id="CAL1373111.1"/>
    </source>
</evidence>
<dbReference type="EMBL" id="OZ034815">
    <property type="protein sequence ID" value="CAL1373111.1"/>
    <property type="molecule type" value="Genomic_DNA"/>
</dbReference>